<feature type="domain" description="CCHC-type" evidence="1">
    <location>
        <begin position="427"/>
        <end position="443"/>
    </location>
</feature>
<feature type="domain" description="CCHC-type" evidence="1">
    <location>
        <begin position="459"/>
        <end position="475"/>
    </location>
</feature>
<dbReference type="AlphaFoldDB" id="A0AA36DE02"/>
<gene>
    <name evidence="2" type="ORF">MSPICULIGERA_LOCUS22555</name>
</gene>
<proteinExistence type="predicted"/>
<feature type="non-terminal residue" evidence="2">
    <location>
        <position position="976"/>
    </location>
</feature>
<keyword evidence="3" id="KW-1185">Reference proteome</keyword>
<sequence length="976" mass="111840">MDRLRRGPHTIESLRLAIEALDRQQYRADAPERTLFHLDNIVNDTEISIELGIQALDDFYPLQEPIQQAPGIRLVEAINERRTELNKVFLEAQLIMKRSIILLTALGSNKYLCVPASRAFLLYEQASRQSGIRLNELARTMENLQFLVQTANRAIEANIRAQRLQGVNEIQLEIITIAAYQAPLLAEVAMNPAFNAAPPVGNRAAQPENDLVRQMMVQMGVRDDEDSLMKIMKPYDGNPLRWAEFHSVFTQEVHENARLNNLQKLAKLKKAVTGKLAADLEPFMIHDGQYEPAWEFVQARYGDRIKIQNALDAELKAIPEATSDSESLRNTVNKLKVLSASMADVIDVEHPAIRQNMEKLIPGDILILVKRDMGANNTTARFLECLEKVVDSKEYVDSLQKGKFQAGHTVLQFQPTYDDEQQCQKWPCPFCGLRNHRAHDCIEYASVDERIDRLKEKDKCLRCLSGEHRARDCQRDITCFRCGVSQYCSLSQCPLQINVLQQIINIASHEFLKEYLESGKLFLHGMWFDIYSGNNYLFSKDDRRYVSIEENTVEKLMAELEKRCVRRVPENRPAAAKALDEASGLKNEPFYAEFCTRLYWLEPDSKNTLPRPVDGKCEPEPTIEAQLEASAELVEIVDKMREGKEVTVEEKWVKKAIERKMIPAEFTSEDGFQLDITRMMNILHSPIFRGVLSRTRGWLSLQNSQEYPSEMAVYECAGVWKELLLWGNDSGEDGINCSSFAIRNIQKLLNGGTSEGRGFDIHRGPWHFPFIGEKQKAFEEKYNVRIALITHERDESTDRLLSIFPCNKPETLLSLGDGSERYFEISMASPFDIGKYEQMELGIMAKDETMKVTSEKINEWTYKRTMEPEEEGEEPWIWTANYRPTFDDINCFHCLKGPLPDMAAAASDPYPELALLDAENRILVQTLTDQMVNGEPALKELAEEDEDYLLYKEEIAQEEALKSHPPEEFFFEDNEI</sequence>
<protein>
    <recommendedName>
        <fullName evidence="1">CCHC-type domain-containing protein</fullName>
    </recommendedName>
</protein>
<dbReference type="GO" id="GO:0003676">
    <property type="term" value="F:nucleic acid binding"/>
    <property type="evidence" value="ECO:0007669"/>
    <property type="project" value="InterPro"/>
</dbReference>
<dbReference type="InterPro" id="IPR005312">
    <property type="entry name" value="DUF1759"/>
</dbReference>
<evidence type="ECO:0000313" key="3">
    <source>
        <dbReference type="Proteomes" id="UP001177023"/>
    </source>
</evidence>
<dbReference type="SMART" id="SM00343">
    <property type="entry name" value="ZnF_C2HC"/>
    <property type="match status" value="2"/>
</dbReference>
<evidence type="ECO:0000313" key="2">
    <source>
        <dbReference type="EMBL" id="CAJ0584503.1"/>
    </source>
</evidence>
<dbReference type="GO" id="GO:0004089">
    <property type="term" value="F:carbonate dehydratase activity"/>
    <property type="evidence" value="ECO:0007669"/>
    <property type="project" value="InterPro"/>
</dbReference>
<dbReference type="InterPro" id="IPR036874">
    <property type="entry name" value="Carbonic_anhydrase_sf"/>
</dbReference>
<dbReference type="Gene3D" id="3.40.1050.10">
    <property type="entry name" value="Carbonic anhydrase"/>
    <property type="match status" value="1"/>
</dbReference>
<accession>A0AA36DE02</accession>
<dbReference type="SUPFAM" id="SSF53056">
    <property type="entry name" value="beta-carbonic anhydrase, cab"/>
    <property type="match status" value="1"/>
</dbReference>
<name>A0AA36DE02_9BILA</name>
<dbReference type="Proteomes" id="UP001177023">
    <property type="component" value="Unassembled WGS sequence"/>
</dbReference>
<dbReference type="Pfam" id="PF03564">
    <property type="entry name" value="DUF1759"/>
    <property type="match status" value="1"/>
</dbReference>
<dbReference type="EMBL" id="CATQJA010002697">
    <property type="protein sequence ID" value="CAJ0584503.1"/>
    <property type="molecule type" value="Genomic_DNA"/>
</dbReference>
<organism evidence="2 3">
    <name type="scientific">Mesorhabditis spiculigera</name>
    <dbReference type="NCBI Taxonomy" id="96644"/>
    <lineage>
        <taxon>Eukaryota</taxon>
        <taxon>Metazoa</taxon>
        <taxon>Ecdysozoa</taxon>
        <taxon>Nematoda</taxon>
        <taxon>Chromadorea</taxon>
        <taxon>Rhabditida</taxon>
        <taxon>Rhabditina</taxon>
        <taxon>Rhabditomorpha</taxon>
        <taxon>Rhabditoidea</taxon>
        <taxon>Rhabditidae</taxon>
        <taxon>Mesorhabditinae</taxon>
        <taxon>Mesorhabditis</taxon>
    </lineage>
</organism>
<dbReference type="InterPro" id="IPR001878">
    <property type="entry name" value="Znf_CCHC"/>
</dbReference>
<dbReference type="PANTHER" id="PTHR47331">
    <property type="entry name" value="PHD-TYPE DOMAIN-CONTAINING PROTEIN"/>
    <property type="match status" value="1"/>
</dbReference>
<reference evidence="2" key="1">
    <citation type="submission" date="2023-06" db="EMBL/GenBank/DDBJ databases">
        <authorList>
            <person name="Delattre M."/>
        </authorList>
    </citation>
    <scope>NUCLEOTIDE SEQUENCE</scope>
    <source>
        <strain evidence="2">AF72</strain>
    </source>
</reference>
<comment type="caution">
    <text evidence="2">The sequence shown here is derived from an EMBL/GenBank/DDBJ whole genome shotgun (WGS) entry which is preliminary data.</text>
</comment>
<evidence type="ECO:0000259" key="1">
    <source>
        <dbReference type="SMART" id="SM00343"/>
    </source>
</evidence>
<dbReference type="GO" id="GO:0008270">
    <property type="term" value="F:zinc ion binding"/>
    <property type="evidence" value="ECO:0007669"/>
    <property type="project" value="InterPro"/>
</dbReference>